<gene>
    <name evidence="6" type="primary">rplW</name>
    <name evidence="7" type="ORF">SAMN04489760_10273</name>
</gene>
<dbReference type="Gene3D" id="3.30.70.330">
    <property type="match status" value="1"/>
</dbReference>
<dbReference type="Proteomes" id="UP000198744">
    <property type="component" value="Unassembled WGS sequence"/>
</dbReference>
<evidence type="ECO:0000256" key="1">
    <source>
        <dbReference type="ARBA" id="ARBA00006700"/>
    </source>
</evidence>
<dbReference type="NCBIfam" id="NF004359">
    <property type="entry name" value="PRK05738.1-3"/>
    <property type="match status" value="1"/>
</dbReference>
<keyword evidence="8" id="KW-1185">Reference proteome</keyword>
<name>A0A1H7UTH9_9BACT</name>
<evidence type="ECO:0000256" key="4">
    <source>
        <dbReference type="ARBA" id="ARBA00022980"/>
    </source>
</evidence>
<dbReference type="InterPro" id="IPR013025">
    <property type="entry name" value="Ribosomal_uL23-like"/>
</dbReference>
<evidence type="ECO:0000256" key="3">
    <source>
        <dbReference type="ARBA" id="ARBA00022884"/>
    </source>
</evidence>
<dbReference type="GO" id="GO:0005840">
    <property type="term" value="C:ribosome"/>
    <property type="evidence" value="ECO:0007669"/>
    <property type="project" value="UniProtKB-KW"/>
</dbReference>
<keyword evidence="4 6" id="KW-0689">Ribosomal protein</keyword>
<evidence type="ECO:0000313" key="8">
    <source>
        <dbReference type="Proteomes" id="UP000198744"/>
    </source>
</evidence>
<dbReference type="GO" id="GO:0006412">
    <property type="term" value="P:translation"/>
    <property type="evidence" value="ECO:0007669"/>
    <property type="project" value="UniProtKB-UniRule"/>
</dbReference>
<evidence type="ECO:0000256" key="5">
    <source>
        <dbReference type="ARBA" id="ARBA00023274"/>
    </source>
</evidence>
<organism evidence="7 8">
    <name type="scientific">Syntrophus gentianae</name>
    <dbReference type="NCBI Taxonomy" id="43775"/>
    <lineage>
        <taxon>Bacteria</taxon>
        <taxon>Pseudomonadati</taxon>
        <taxon>Thermodesulfobacteriota</taxon>
        <taxon>Syntrophia</taxon>
        <taxon>Syntrophales</taxon>
        <taxon>Syntrophaceae</taxon>
        <taxon>Syntrophus</taxon>
    </lineage>
</organism>
<proteinExistence type="inferred from homology"/>
<keyword evidence="2 6" id="KW-0699">rRNA-binding</keyword>
<dbReference type="SUPFAM" id="SSF54189">
    <property type="entry name" value="Ribosomal proteins S24e, L23 and L15e"/>
    <property type="match status" value="1"/>
</dbReference>
<dbReference type="GO" id="GO:0003735">
    <property type="term" value="F:structural constituent of ribosome"/>
    <property type="evidence" value="ECO:0007669"/>
    <property type="project" value="InterPro"/>
</dbReference>
<dbReference type="PANTHER" id="PTHR11620">
    <property type="entry name" value="60S RIBOSOMAL PROTEIN L23A"/>
    <property type="match status" value="1"/>
</dbReference>
<comment type="function">
    <text evidence="6">One of the early assembly proteins it binds 23S rRNA. One of the proteins that surrounds the polypeptide exit tunnel on the outside of the ribosome. Forms the main docking site for trigger factor binding to the ribosome.</text>
</comment>
<keyword evidence="5 6" id="KW-0687">Ribonucleoprotein</keyword>
<dbReference type="HAMAP" id="MF_01369_B">
    <property type="entry name" value="Ribosomal_uL23_B"/>
    <property type="match status" value="1"/>
</dbReference>
<dbReference type="GO" id="GO:0019843">
    <property type="term" value="F:rRNA binding"/>
    <property type="evidence" value="ECO:0007669"/>
    <property type="project" value="UniProtKB-UniRule"/>
</dbReference>
<dbReference type="InterPro" id="IPR012678">
    <property type="entry name" value="Ribosomal_uL23/eL15/eS24_sf"/>
</dbReference>
<sequence>MMEMHSILKRMLVTEKSTIEKDEKNKYYFEVDSRANKIEIRKAAEKLLKVVVDDVHVINIKGKKKRMGRTMGKRKDWKKAVITLSPGNSIDIYGV</sequence>
<protein>
    <recommendedName>
        <fullName evidence="6">Large ribosomal subunit protein uL23</fullName>
    </recommendedName>
</protein>
<dbReference type="InterPro" id="IPR012677">
    <property type="entry name" value="Nucleotide-bd_a/b_plait_sf"/>
</dbReference>
<comment type="subunit">
    <text evidence="6">Part of the 50S ribosomal subunit. Contacts protein L29, and trigger factor when it is bound to the ribosome.</text>
</comment>
<accession>A0A1H7UTH9</accession>
<reference evidence="7 8" key="1">
    <citation type="submission" date="2016-10" db="EMBL/GenBank/DDBJ databases">
        <authorList>
            <person name="de Groot N.N."/>
        </authorList>
    </citation>
    <scope>NUCLEOTIDE SEQUENCE [LARGE SCALE GENOMIC DNA]</scope>
    <source>
        <strain evidence="7 8">DSM 8423</strain>
    </source>
</reference>
<dbReference type="EMBL" id="FOBS01000002">
    <property type="protein sequence ID" value="SEL99958.1"/>
    <property type="molecule type" value="Genomic_DNA"/>
</dbReference>
<dbReference type="AlphaFoldDB" id="A0A1H7UTH9"/>
<dbReference type="GO" id="GO:1990904">
    <property type="term" value="C:ribonucleoprotein complex"/>
    <property type="evidence" value="ECO:0007669"/>
    <property type="project" value="UniProtKB-KW"/>
</dbReference>
<evidence type="ECO:0000256" key="2">
    <source>
        <dbReference type="ARBA" id="ARBA00022730"/>
    </source>
</evidence>
<dbReference type="FunFam" id="3.30.70.330:FF:000001">
    <property type="entry name" value="50S ribosomal protein L23"/>
    <property type="match status" value="1"/>
</dbReference>
<dbReference type="NCBIfam" id="NF004363">
    <property type="entry name" value="PRK05738.2-4"/>
    <property type="match status" value="1"/>
</dbReference>
<keyword evidence="3 6" id="KW-0694">RNA-binding</keyword>
<evidence type="ECO:0000313" key="7">
    <source>
        <dbReference type="EMBL" id="SEL99958.1"/>
    </source>
</evidence>
<dbReference type="Pfam" id="PF00276">
    <property type="entry name" value="Ribosomal_L23"/>
    <property type="match status" value="1"/>
</dbReference>
<comment type="similarity">
    <text evidence="1 6">Belongs to the universal ribosomal protein uL23 family.</text>
</comment>
<dbReference type="STRING" id="43775.SAMN04489760_10273"/>
<evidence type="ECO:0000256" key="6">
    <source>
        <dbReference type="HAMAP-Rule" id="MF_01369"/>
    </source>
</evidence>